<evidence type="ECO:0000256" key="7">
    <source>
        <dbReference type="ARBA" id="ARBA00022827"/>
    </source>
</evidence>
<feature type="domain" description="tRNA uridine 5-carboxymethylaminomethyl modification enzyme C-terminal subdomain" evidence="12">
    <location>
        <begin position="543"/>
        <end position="614"/>
    </location>
</feature>
<dbReference type="EMBL" id="FRDL01000004">
    <property type="protein sequence ID" value="SHN64859.1"/>
    <property type="molecule type" value="Genomic_DNA"/>
</dbReference>
<dbReference type="NCBIfam" id="TIGR00136">
    <property type="entry name" value="mnmG_gidA"/>
    <property type="match status" value="1"/>
</dbReference>
<dbReference type="GO" id="GO:0002098">
    <property type="term" value="P:tRNA wobble uridine modification"/>
    <property type="evidence" value="ECO:0007669"/>
    <property type="project" value="InterPro"/>
</dbReference>
<dbReference type="InterPro" id="IPR040131">
    <property type="entry name" value="MnmG_N"/>
</dbReference>
<dbReference type="GO" id="GO:0030488">
    <property type="term" value="P:tRNA methylation"/>
    <property type="evidence" value="ECO:0007669"/>
    <property type="project" value="TreeGrafter"/>
</dbReference>
<dbReference type="FunFam" id="3.50.50.60:FF:000002">
    <property type="entry name" value="tRNA uridine 5-carboxymethylaminomethyl modification enzyme MnmG"/>
    <property type="match status" value="1"/>
</dbReference>
<evidence type="ECO:0000256" key="6">
    <source>
        <dbReference type="ARBA" id="ARBA00022694"/>
    </source>
</evidence>
<dbReference type="GO" id="GO:0005829">
    <property type="term" value="C:cytosol"/>
    <property type="evidence" value="ECO:0007669"/>
    <property type="project" value="TreeGrafter"/>
</dbReference>
<dbReference type="InterPro" id="IPR044920">
    <property type="entry name" value="MnmG_C_subdom_sf"/>
</dbReference>
<keyword evidence="7 11" id="KW-0274">FAD</keyword>
<dbReference type="Pfam" id="PF21680">
    <property type="entry name" value="GIDA_C_1st"/>
    <property type="match status" value="1"/>
</dbReference>
<dbReference type="Gene3D" id="3.50.50.60">
    <property type="entry name" value="FAD/NAD(P)-binding domain"/>
    <property type="match status" value="2"/>
</dbReference>
<dbReference type="PRINTS" id="PR00411">
    <property type="entry name" value="PNDRDTASEI"/>
</dbReference>
<dbReference type="Pfam" id="PF13932">
    <property type="entry name" value="SAM_GIDA_C"/>
    <property type="match status" value="1"/>
</dbReference>
<gene>
    <name evidence="11" type="primary">mnmG</name>
    <name evidence="11" type="synonym">gidA</name>
    <name evidence="13" type="ORF">SAMN05216200_10450</name>
</gene>
<feature type="binding site" evidence="11">
    <location>
        <begin position="15"/>
        <end position="20"/>
    </location>
    <ligand>
        <name>FAD</name>
        <dbReference type="ChEBI" id="CHEBI:57692"/>
    </ligand>
</feature>
<protein>
    <recommendedName>
        <fullName evidence="4 11">tRNA uridine 5-carboxymethylaminomethyl modification enzyme MnmG</fullName>
    </recommendedName>
    <alternativeName>
        <fullName evidence="10 11">Glucose-inhibited division protein A</fullName>
    </alternativeName>
</protein>
<dbReference type="InterPro" id="IPR049312">
    <property type="entry name" value="GIDA_C_N"/>
</dbReference>
<evidence type="ECO:0000259" key="12">
    <source>
        <dbReference type="SMART" id="SM01228"/>
    </source>
</evidence>
<name>A0A1M7T2C9_9RHOB</name>
<dbReference type="InterPro" id="IPR047001">
    <property type="entry name" value="MnmG_C_subdom"/>
</dbReference>
<dbReference type="GO" id="GO:0050660">
    <property type="term" value="F:flavin adenine dinucleotide binding"/>
    <property type="evidence" value="ECO:0007669"/>
    <property type="project" value="UniProtKB-UniRule"/>
</dbReference>
<organism evidence="13 14">
    <name type="scientific">Oceanicella actignis</name>
    <dbReference type="NCBI Taxonomy" id="1189325"/>
    <lineage>
        <taxon>Bacteria</taxon>
        <taxon>Pseudomonadati</taxon>
        <taxon>Pseudomonadota</taxon>
        <taxon>Alphaproteobacteria</taxon>
        <taxon>Rhodobacterales</taxon>
        <taxon>Paracoccaceae</taxon>
        <taxon>Oceanicella</taxon>
    </lineage>
</organism>
<dbReference type="PANTHER" id="PTHR11806:SF0">
    <property type="entry name" value="PROTEIN MTO1 HOMOLOG, MITOCHONDRIAL"/>
    <property type="match status" value="1"/>
</dbReference>
<evidence type="ECO:0000256" key="3">
    <source>
        <dbReference type="ARBA" id="ARBA00007653"/>
    </source>
</evidence>
<evidence type="ECO:0000256" key="1">
    <source>
        <dbReference type="ARBA" id="ARBA00001974"/>
    </source>
</evidence>
<evidence type="ECO:0000256" key="8">
    <source>
        <dbReference type="ARBA" id="ARBA00023027"/>
    </source>
</evidence>
<dbReference type="SUPFAM" id="SSF51905">
    <property type="entry name" value="FAD/NAD(P)-binding domain"/>
    <property type="match status" value="1"/>
</dbReference>
<feature type="binding site" evidence="11">
    <location>
        <begin position="274"/>
        <end position="288"/>
    </location>
    <ligand>
        <name>NAD(+)</name>
        <dbReference type="ChEBI" id="CHEBI:57540"/>
    </ligand>
</feature>
<dbReference type="FunFam" id="1.10.150.570:FF:000001">
    <property type="entry name" value="tRNA uridine 5-carboxymethylaminomethyl modification enzyme MnmG"/>
    <property type="match status" value="1"/>
</dbReference>
<keyword evidence="6 11" id="KW-0819">tRNA processing</keyword>
<evidence type="ECO:0000256" key="10">
    <source>
        <dbReference type="ARBA" id="ARBA00031800"/>
    </source>
</evidence>
<dbReference type="OrthoDB" id="9815560at2"/>
<dbReference type="Gene3D" id="1.10.150.570">
    <property type="entry name" value="GidA associated domain, C-terminal subdomain"/>
    <property type="match status" value="1"/>
</dbReference>
<evidence type="ECO:0000256" key="5">
    <source>
        <dbReference type="ARBA" id="ARBA00022630"/>
    </source>
</evidence>
<sequence length="621" mass="67793">MFHVKHGRYDVVVVGGGHAGVEAGCAAARRGARTALITLDASKIGEMSCNPAFGGLGKGHIVREIDALDGVMARAADYSAIHYRLLNRSKGPAVQGPRVQADRDRYRRYVQKFVAALPNLDVIEAEVERLNCRQGQISGVVLASGDVIGCAAVVLATGTFLRGKLFVGDQSQSGGRVFERAATALGLELECMGLPMGRLKTGTPPRLWRRSIDFSILEEQAGDADPSFMSFLTDGIIAPQESCYITSTNERTHEIIQENISKSAMYGGHIAARGPRYCPSIEDKVTRFPERGAHQVFLEPEGAGAQTIYPNGISTSLPADIQLEYVRTIKGLEKAEISQPGYAVEYDFIDPRALDRRLMLKDLPGLFVAGQINGTTGYEEAGGQGLLAGANAAAFARGLEVLELSRDEAYIGVMVDDLVTRGVSEPYRMFTSRAEFRLSLRADNADQRLTPKGVSLGLVTEERQRRFEEKLRRLDSARSLLKFRTVSPQEARSAGIRVNMDGARRSLYQLLGAGDQVWDALCTIAPELAKLDADIRDQIARDAKYAPFLERQEQEIARLRASESIPIPPDFDYRRVAGLSAELQERLAAARPETLAQAMRIEGVTPTGMALVLASIRKRAV</sequence>
<keyword evidence="14" id="KW-1185">Reference proteome</keyword>
<comment type="subcellular location">
    <subcellularLocation>
        <location evidence="11">Cytoplasm</location>
    </subcellularLocation>
</comment>
<comment type="function">
    <text evidence="2 11">NAD-binding protein involved in the addition of a carboxymethylaminomethyl (cmnm) group at the wobble position (U34) of certain tRNAs, forming tRNA-cmnm(5)s(2)U34.</text>
</comment>
<comment type="caution">
    <text evidence="11">Lacks conserved residue(s) required for the propagation of feature annotation.</text>
</comment>
<accession>A0A1M7T2C9</accession>
<evidence type="ECO:0000313" key="14">
    <source>
        <dbReference type="Proteomes" id="UP000184066"/>
    </source>
</evidence>
<dbReference type="Pfam" id="PF01134">
    <property type="entry name" value="GIDA"/>
    <property type="match status" value="1"/>
</dbReference>
<dbReference type="RefSeq" id="WP_072747025.1">
    <property type="nucleotide sequence ID" value="NZ_FOHL01000004.1"/>
</dbReference>
<evidence type="ECO:0000256" key="2">
    <source>
        <dbReference type="ARBA" id="ARBA00003717"/>
    </source>
</evidence>
<keyword evidence="8 11" id="KW-0520">NAD</keyword>
<dbReference type="InterPro" id="IPR004416">
    <property type="entry name" value="MnmG"/>
</dbReference>
<dbReference type="InterPro" id="IPR002218">
    <property type="entry name" value="MnmG-rel"/>
</dbReference>
<dbReference type="HAMAP" id="MF_00129">
    <property type="entry name" value="MnmG_GidA"/>
    <property type="match status" value="1"/>
</dbReference>
<dbReference type="InterPro" id="IPR026904">
    <property type="entry name" value="MnmG_C"/>
</dbReference>
<comment type="subunit">
    <text evidence="9 11">Homodimer. Heterotetramer of two MnmE and two MnmG subunits.</text>
</comment>
<dbReference type="SMART" id="SM01228">
    <property type="entry name" value="GIDA_assoc_3"/>
    <property type="match status" value="1"/>
</dbReference>
<dbReference type="Proteomes" id="UP000184066">
    <property type="component" value="Unassembled WGS sequence"/>
</dbReference>
<dbReference type="PANTHER" id="PTHR11806">
    <property type="entry name" value="GLUCOSE INHIBITED DIVISION PROTEIN A"/>
    <property type="match status" value="1"/>
</dbReference>
<keyword evidence="5 11" id="KW-0285">Flavoprotein</keyword>
<dbReference type="STRING" id="1189325.SAMN04488119_10450"/>
<evidence type="ECO:0000256" key="9">
    <source>
        <dbReference type="ARBA" id="ARBA00025948"/>
    </source>
</evidence>
<proteinExistence type="inferred from homology"/>
<dbReference type="PROSITE" id="PS01280">
    <property type="entry name" value="GIDA_1"/>
    <property type="match status" value="1"/>
</dbReference>
<keyword evidence="11" id="KW-0963">Cytoplasm</keyword>
<reference evidence="13 14" key="1">
    <citation type="submission" date="2016-12" db="EMBL/GenBank/DDBJ databases">
        <authorList>
            <person name="Song W.-J."/>
            <person name="Kurnit D.M."/>
        </authorList>
    </citation>
    <scope>NUCLEOTIDE SEQUENCE [LARGE SCALE GENOMIC DNA]</scope>
    <source>
        <strain evidence="13 14">CGMCC 1.10808</strain>
    </source>
</reference>
<evidence type="ECO:0000256" key="4">
    <source>
        <dbReference type="ARBA" id="ARBA00020461"/>
    </source>
</evidence>
<evidence type="ECO:0000256" key="11">
    <source>
        <dbReference type="HAMAP-Rule" id="MF_00129"/>
    </source>
</evidence>
<dbReference type="InterPro" id="IPR020595">
    <property type="entry name" value="MnmG-rel_CS"/>
</dbReference>
<comment type="cofactor">
    <cofactor evidence="1 11">
        <name>FAD</name>
        <dbReference type="ChEBI" id="CHEBI:57692"/>
    </cofactor>
</comment>
<dbReference type="PROSITE" id="PS01281">
    <property type="entry name" value="GIDA_2"/>
    <property type="match status" value="1"/>
</dbReference>
<comment type="similarity">
    <text evidence="3 11">Belongs to the MnmG family.</text>
</comment>
<evidence type="ECO:0000313" key="13">
    <source>
        <dbReference type="EMBL" id="SHN64859.1"/>
    </source>
</evidence>
<dbReference type="InterPro" id="IPR036188">
    <property type="entry name" value="FAD/NAD-bd_sf"/>
</dbReference>
<dbReference type="AlphaFoldDB" id="A0A1M7T2C9"/>